<sequence length="103" mass="10634">MAPRQTARRLMVAVPALALAFAVSACTPPNEQPADPDAPYTLPTYTEEPGSEAEADAEEAAVEDAEDEAAVDGEEVVVVEVPVEEQPVEGQADPAAPPAQPAP</sequence>
<keyword evidence="4" id="KW-1185">Reference proteome</keyword>
<organism evidence="3 4">
    <name type="scientific">Dietzia psychralcaliphila</name>
    <dbReference type="NCBI Taxonomy" id="139021"/>
    <lineage>
        <taxon>Bacteria</taxon>
        <taxon>Bacillati</taxon>
        <taxon>Actinomycetota</taxon>
        <taxon>Actinomycetes</taxon>
        <taxon>Mycobacteriales</taxon>
        <taxon>Dietziaceae</taxon>
        <taxon>Dietzia</taxon>
    </lineage>
</organism>
<accession>A0AAD0NP02</accession>
<keyword evidence="2" id="KW-0732">Signal</keyword>
<evidence type="ECO:0000313" key="3">
    <source>
        <dbReference type="EMBL" id="AWH96521.1"/>
    </source>
</evidence>
<dbReference type="KEGG" id="dpc:A6048_14635"/>
<gene>
    <name evidence="3" type="ORF">A6048_14635</name>
</gene>
<feature type="signal peptide" evidence="2">
    <location>
        <begin position="1"/>
        <end position="25"/>
    </location>
</feature>
<dbReference type="PROSITE" id="PS51257">
    <property type="entry name" value="PROKAR_LIPOPROTEIN"/>
    <property type="match status" value="1"/>
</dbReference>
<dbReference type="Proteomes" id="UP000244903">
    <property type="component" value="Chromosome"/>
</dbReference>
<name>A0AAD0NP02_9ACTN</name>
<feature type="compositionally biased region" description="Acidic residues" evidence="1">
    <location>
        <begin position="49"/>
        <end position="87"/>
    </location>
</feature>
<evidence type="ECO:0000256" key="1">
    <source>
        <dbReference type="SAM" id="MobiDB-lite"/>
    </source>
</evidence>
<feature type="region of interest" description="Disordered" evidence="1">
    <location>
        <begin position="26"/>
        <end position="103"/>
    </location>
</feature>
<dbReference type="RefSeq" id="WP_107745548.1">
    <property type="nucleotide sequence ID" value="NZ_CP015453.1"/>
</dbReference>
<reference evidence="3 4" key="1">
    <citation type="submission" date="2016-04" db="EMBL/GenBank/DDBJ databases">
        <title>Complete genome sequence of the haloalkaliphilic hydrocarbon-degrading bacterium Dietzia psychralcaliphila ILA-1T, isolated from a drain of a fish product-processing plant.</title>
        <authorList>
            <person name="Zhao J."/>
            <person name="Hu B."/>
            <person name="Geng S."/>
            <person name="Nie Y."/>
            <person name="Tang Y."/>
        </authorList>
    </citation>
    <scope>NUCLEOTIDE SEQUENCE [LARGE SCALE GENOMIC DNA]</scope>
    <source>
        <strain evidence="3 4">ILA-1</strain>
    </source>
</reference>
<protein>
    <submittedName>
        <fullName evidence="3">Uncharacterized protein</fullName>
    </submittedName>
</protein>
<feature type="chain" id="PRO_5042237096" evidence="2">
    <location>
        <begin position="26"/>
        <end position="103"/>
    </location>
</feature>
<dbReference type="EMBL" id="CP015453">
    <property type="protein sequence ID" value="AWH96521.1"/>
    <property type="molecule type" value="Genomic_DNA"/>
</dbReference>
<proteinExistence type="predicted"/>
<evidence type="ECO:0000256" key="2">
    <source>
        <dbReference type="SAM" id="SignalP"/>
    </source>
</evidence>
<evidence type="ECO:0000313" key="4">
    <source>
        <dbReference type="Proteomes" id="UP000244903"/>
    </source>
</evidence>
<dbReference type="AlphaFoldDB" id="A0AAD0NP02"/>